<dbReference type="PIRSF" id="PIRSF000164">
    <property type="entry name" value="DHO_oxidase"/>
    <property type="match status" value="1"/>
</dbReference>
<dbReference type="Pfam" id="PF01180">
    <property type="entry name" value="DHO_dh"/>
    <property type="match status" value="1"/>
</dbReference>
<dbReference type="AlphaFoldDB" id="M5RSG8"/>
<comment type="subcellular location">
    <subcellularLocation>
        <location evidence="1 9">Cytoplasm</location>
    </subcellularLocation>
</comment>
<comment type="similarity">
    <text evidence="3 9">Belongs to the dihydroorotate dehydrogenase family. Type 1 subfamily.</text>
</comment>
<reference evidence="11 12" key="1">
    <citation type="journal article" date="2013" name="Mar. Genomics">
        <title>Expression of sulfatases in Rhodopirellula baltica and the diversity of sulfatases in the genus Rhodopirellula.</title>
        <authorList>
            <person name="Wegner C.E."/>
            <person name="Richter-Heitmann T."/>
            <person name="Klindworth A."/>
            <person name="Klockow C."/>
            <person name="Richter M."/>
            <person name="Achstetter T."/>
            <person name="Glockner F.O."/>
            <person name="Harder J."/>
        </authorList>
    </citation>
    <scope>NUCLEOTIDE SEQUENCE [LARGE SCALE GENOMIC DNA]</scope>
    <source>
        <strain evidence="11 12">SM1</strain>
    </source>
</reference>
<feature type="binding site" evidence="9">
    <location>
        <position position="44"/>
    </location>
    <ligand>
        <name>substrate</name>
    </ligand>
</feature>
<dbReference type="PANTHER" id="PTHR48109">
    <property type="entry name" value="DIHYDROOROTATE DEHYDROGENASE (QUINONE), MITOCHONDRIAL-RELATED"/>
    <property type="match status" value="1"/>
</dbReference>
<comment type="caution">
    <text evidence="11">The sequence shown here is derived from an EMBL/GenBank/DDBJ whole genome shotgun (WGS) entry which is preliminary data.</text>
</comment>
<feature type="active site" description="Nucleophile" evidence="9">
    <location>
        <position position="129"/>
    </location>
</feature>
<dbReference type="EC" id="1.3.-.-" evidence="9"/>
<feature type="domain" description="Dihydroorotate dehydrogenase catalytic" evidence="10">
    <location>
        <begin position="4"/>
        <end position="284"/>
    </location>
</feature>
<evidence type="ECO:0000259" key="10">
    <source>
        <dbReference type="Pfam" id="PF01180"/>
    </source>
</evidence>
<gene>
    <name evidence="9" type="primary">pyrD</name>
    <name evidence="11" type="ORF">RMSM_00838</name>
</gene>
<evidence type="ECO:0000313" key="12">
    <source>
        <dbReference type="Proteomes" id="UP000011991"/>
    </source>
</evidence>
<dbReference type="GO" id="GO:0005737">
    <property type="term" value="C:cytoplasm"/>
    <property type="evidence" value="ECO:0007669"/>
    <property type="project" value="UniProtKB-SubCell"/>
</dbReference>
<dbReference type="InterPro" id="IPR001295">
    <property type="entry name" value="Dihydroorotate_DH_CS"/>
</dbReference>
<feature type="binding site" evidence="9">
    <location>
        <begin position="68"/>
        <end position="72"/>
    </location>
    <ligand>
        <name>substrate</name>
    </ligand>
</feature>
<dbReference type="RefSeq" id="WP_008691835.1">
    <property type="nucleotide sequence ID" value="NZ_ANOG01000132.1"/>
</dbReference>
<proteinExistence type="inferred from homology"/>
<comment type="cofactor">
    <cofactor evidence="9">
        <name>FMN</name>
        <dbReference type="ChEBI" id="CHEBI:58210"/>
    </cofactor>
    <text evidence="9">Binds 1 FMN per subunit.</text>
</comment>
<feature type="binding site" evidence="9">
    <location>
        <position position="215"/>
    </location>
    <ligand>
        <name>FMN</name>
        <dbReference type="ChEBI" id="CHEBI:58210"/>
    </ligand>
</feature>
<dbReference type="Proteomes" id="UP000011991">
    <property type="component" value="Unassembled WGS sequence"/>
</dbReference>
<dbReference type="InterPro" id="IPR024920">
    <property type="entry name" value="Dihydroorotate_DH_1"/>
</dbReference>
<name>M5RSG8_9BACT</name>
<sequence>MDISTTLGRLKLKNPIMVASGTFGYAREMEGIVDVPRLGAVLPKTITAEPRIGNAPWRTVETSAGLLNAIGLDNDGVDAFLENHLPYLKEIGTSIVVSVAGRTQDDFVSLAERVGNSEGVAAIELNLSCPNVSGGIDFGTNAQSCLGVVKAARAACDVPILAKLTPNVTRIADIAQAAADGGADAVCLINTVLGMAVNWRQRKPMLGNGMGGLSGPAIKPIALRCVHQVASAVKIPIIGIGGIASIDDAMQFLVTGASAVQIGTANYYDPTVSTRLIDQLPAALAEIDASSVTEIVGTLTK</sequence>
<dbReference type="InterPro" id="IPR005720">
    <property type="entry name" value="Dihydroorotate_DH_cat"/>
</dbReference>
<dbReference type="GO" id="GO:0044205">
    <property type="term" value="P:'de novo' UMP biosynthetic process"/>
    <property type="evidence" value="ECO:0007669"/>
    <property type="project" value="UniProtKB-UniRule"/>
</dbReference>
<feature type="binding site" evidence="9">
    <location>
        <position position="20"/>
    </location>
    <ligand>
        <name>FMN</name>
        <dbReference type="ChEBI" id="CHEBI:58210"/>
    </ligand>
</feature>
<keyword evidence="8 9" id="KW-0560">Oxidoreductase</keyword>
<dbReference type="InterPro" id="IPR050074">
    <property type="entry name" value="DHO_dehydrogenase"/>
</dbReference>
<dbReference type="PROSITE" id="PS00912">
    <property type="entry name" value="DHODEHASE_2"/>
    <property type="match status" value="1"/>
</dbReference>
<comment type="caution">
    <text evidence="9">Lacks conserved residue(s) required for the propagation of feature annotation.</text>
</comment>
<dbReference type="NCBIfam" id="TIGR01037">
    <property type="entry name" value="pyrD_sub1_fam"/>
    <property type="match status" value="1"/>
</dbReference>
<evidence type="ECO:0000256" key="4">
    <source>
        <dbReference type="ARBA" id="ARBA00022490"/>
    </source>
</evidence>
<evidence type="ECO:0000256" key="5">
    <source>
        <dbReference type="ARBA" id="ARBA00022630"/>
    </source>
</evidence>
<dbReference type="FunFam" id="3.20.20.70:FF:000027">
    <property type="entry name" value="Dihydropyrimidine dehydrogenase [NADP(+)]"/>
    <property type="match status" value="1"/>
</dbReference>
<feature type="binding site" evidence="9">
    <location>
        <begin position="263"/>
        <end position="264"/>
    </location>
    <ligand>
        <name>FMN</name>
        <dbReference type="ChEBI" id="CHEBI:58210"/>
    </ligand>
</feature>
<evidence type="ECO:0000313" key="11">
    <source>
        <dbReference type="EMBL" id="EMI22240.1"/>
    </source>
</evidence>
<feature type="binding site" evidence="9">
    <location>
        <begin position="190"/>
        <end position="191"/>
    </location>
    <ligand>
        <name>substrate</name>
    </ligand>
</feature>
<dbReference type="InterPro" id="IPR049622">
    <property type="entry name" value="Dihydroorotate_DH_I"/>
</dbReference>
<keyword evidence="4 9" id="KW-0963">Cytoplasm</keyword>
<comment type="pathway">
    <text evidence="2 9">Pyrimidine metabolism; UMP biosynthesis via de novo pathway.</text>
</comment>
<dbReference type="CDD" id="cd04740">
    <property type="entry name" value="DHOD_1B_like"/>
    <property type="match status" value="1"/>
</dbReference>
<evidence type="ECO:0000256" key="1">
    <source>
        <dbReference type="ARBA" id="ARBA00004496"/>
    </source>
</evidence>
<dbReference type="InterPro" id="IPR033888">
    <property type="entry name" value="DHOD_1B"/>
</dbReference>
<dbReference type="GO" id="GO:0004152">
    <property type="term" value="F:dihydroorotate dehydrogenase activity"/>
    <property type="evidence" value="ECO:0007669"/>
    <property type="project" value="UniProtKB-UniRule"/>
</dbReference>
<comment type="catalytic activity">
    <reaction evidence="9">
        <text>(S)-dihydroorotate + A = orotate + AH2</text>
        <dbReference type="Rhea" id="RHEA:18073"/>
        <dbReference type="ChEBI" id="CHEBI:13193"/>
        <dbReference type="ChEBI" id="CHEBI:17499"/>
        <dbReference type="ChEBI" id="CHEBI:30839"/>
        <dbReference type="ChEBI" id="CHEBI:30864"/>
    </reaction>
</comment>
<dbReference type="SUPFAM" id="SSF51395">
    <property type="entry name" value="FMN-linked oxidoreductases"/>
    <property type="match status" value="1"/>
</dbReference>
<keyword evidence="7 9" id="KW-0665">Pyrimidine biosynthesis</keyword>
<dbReference type="InterPro" id="IPR013785">
    <property type="entry name" value="Aldolase_TIM"/>
</dbReference>
<evidence type="ECO:0000256" key="9">
    <source>
        <dbReference type="HAMAP-Rule" id="MF_00224"/>
    </source>
</evidence>
<organism evidence="11 12">
    <name type="scientific">Rhodopirellula maiorica SM1</name>
    <dbReference type="NCBI Taxonomy" id="1265738"/>
    <lineage>
        <taxon>Bacteria</taxon>
        <taxon>Pseudomonadati</taxon>
        <taxon>Planctomycetota</taxon>
        <taxon>Planctomycetia</taxon>
        <taxon>Pirellulales</taxon>
        <taxon>Pirellulaceae</taxon>
        <taxon>Novipirellula</taxon>
    </lineage>
</organism>
<keyword evidence="12" id="KW-1185">Reference proteome</keyword>
<dbReference type="PATRIC" id="fig|1265738.3.peg.835"/>
<feature type="binding site" evidence="9">
    <location>
        <begin position="241"/>
        <end position="242"/>
    </location>
    <ligand>
        <name>FMN</name>
        <dbReference type="ChEBI" id="CHEBI:58210"/>
    </ligand>
</feature>
<feature type="binding site" evidence="9">
    <location>
        <position position="126"/>
    </location>
    <ligand>
        <name>substrate</name>
    </ligand>
</feature>
<feature type="binding site" evidence="9">
    <location>
        <begin position="44"/>
        <end position="45"/>
    </location>
    <ligand>
        <name>FMN</name>
        <dbReference type="ChEBI" id="CHEBI:58210"/>
    </ligand>
</feature>
<evidence type="ECO:0000256" key="8">
    <source>
        <dbReference type="ARBA" id="ARBA00023002"/>
    </source>
</evidence>
<dbReference type="InterPro" id="IPR012135">
    <property type="entry name" value="Dihydroorotate_DH_1_2"/>
</dbReference>
<keyword evidence="6 9" id="KW-0288">FMN</keyword>
<dbReference type="Gene3D" id="3.20.20.70">
    <property type="entry name" value="Aldolase class I"/>
    <property type="match status" value="1"/>
</dbReference>
<comment type="function">
    <text evidence="9">Catalyzes the conversion of dihydroorotate to orotate.</text>
</comment>
<dbReference type="UniPathway" id="UPA00070"/>
<feature type="binding site" evidence="9">
    <location>
        <position position="163"/>
    </location>
    <ligand>
        <name>FMN</name>
        <dbReference type="ChEBI" id="CHEBI:58210"/>
    </ligand>
</feature>
<dbReference type="HAMAP" id="MF_00224">
    <property type="entry name" value="DHO_dh_type1"/>
    <property type="match status" value="1"/>
</dbReference>
<evidence type="ECO:0000256" key="7">
    <source>
        <dbReference type="ARBA" id="ARBA00022975"/>
    </source>
</evidence>
<dbReference type="GO" id="GO:0006207">
    <property type="term" value="P:'de novo' pyrimidine nucleobase biosynthetic process"/>
    <property type="evidence" value="ECO:0007669"/>
    <property type="project" value="InterPro"/>
</dbReference>
<evidence type="ECO:0000256" key="6">
    <source>
        <dbReference type="ARBA" id="ARBA00022643"/>
    </source>
</evidence>
<feature type="binding site" evidence="9">
    <location>
        <position position="189"/>
    </location>
    <ligand>
        <name>FMN</name>
        <dbReference type="ChEBI" id="CHEBI:58210"/>
    </ligand>
</feature>
<evidence type="ECO:0000256" key="2">
    <source>
        <dbReference type="ARBA" id="ARBA00004725"/>
    </source>
</evidence>
<dbReference type="PANTHER" id="PTHR48109:SF1">
    <property type="entry name" value="DIHYDROOROTATE DEHYDROGENASE (FUMARATE)"/>
    <property type="match status" value="1"/>
</dbReference>
<dbReference type="NCBIfam" id="NF005574">
    <property type="entry name" value="PRK07259.1"/>
    <property type="match status" value="1"/>
</dbReference>
<dbReference type="EMBL" id="ANOG01000132">
    <property type="protein sequence ID" value="EMI22240.1"/>
    <property type="molecule type" value="Genomic_DNA"/>
</dbReference>
<feature type="binding site" evidence="9">
    <location>
        <position position="126"/>
    </location>
    <ligand>
        <name>FMN</name>
        <dbReference type="ChEBI" id="CHEBI:58210"/>
    </ligand>
</feature>
<protein>
    <recommendedName>
        <fullName evidence="9">Dihydroorotate dehydrogenase</fullName>
        <shortName evidence="9">DHOD</shortName>
        <shortName evidence="9">DHODase</shortName>
        <shortName evidence="9">DHOdehase</shortName>
        <ecNumber evidence="9">1.3.-.-</ecNumber>
    </recommendedName>
</protein>
<accession>M5RSG8</accession>
<evidence type="ECO:0000256" key="3">
    <source>
        <dbReference type="ARBA" id="ARBA00008008"/>
    </source>
</evidence>
<keyword evidence="5 9" id="KW-0285">Flavoprotein</keyword>